<proteinExistence type="predicted"/>
<accession>A0A521BZU4</accession>
<feature type="region of interest" description="Disordered" evidence="6">
    <location>
        <begin position="1"/>
        <end position="20"/>
    </location>
</feature>
<evidence type="ECO:0000256" key="4">
    <source>
        <dbReference type="ARBA" id="ARBA00022563"/>
    </source>
</evidence>
<feature type="compositionally biased region" description="Polar residues" evidence="6">
    <location>
        <begin position="1"/>
        <end position="18"/>
    </location>
</feature>
<dbReference type="EMBL" id="FXTB01000002">
    <property type="protein sequence ID" value="SMO52648.1"/>
    <property type="molecule type" value="Genomic_DNA"/>
</dbReference>
<dbReference type="RefSeq" id="WP_142532563.1">
    <property type="nucleotide sequence ID" value="NZ_FXTB01000002.1"/>
</dbReference>
<dbReference type="InterPro" id="IPR001474">
    <property type="entry name" value="GTP_CycHdrlase_I"/>
</dbReference>
<comment type="pathway">
    <text evidence="2">Cofactor biosynthesis; 7,8-dihydroneopterin triphosphate biosynthesis; 7,8-dihydroneopterin triphosphate from GTP: step 1/1.</text>
</comment>
<organism evidence="8 9">
    <name type="scientific">Saccharicrinis carchari</name>
    <dbReference type="NCBI Taxonomy" id="1168039"/>
    <lineage>
        <taxon>Bacteria</taxon>
        <taxon>Pseudomonadati</taxon>
        <taxon>Bacteroidota</taxon>
        <taxon>Bacteroidia</taxon>
        <taxon>Marinilabiliales</taxon>
        <taxon>Marinilabiliaceae</taxon>
        <taxon>Saccharicrinis</taxon>
    </lineage>
</organism>
<evidence type="ECO:0000256" key="6">
    <source>
        <dbReference type="SAM" id="MobiDB-lite"/>
    </source>
</evidence>
<dbReference type="GO" id="GO:0046654">
    <property type="term" value="P:tetrahydrofolate biosynthetic process"/>
    <property type="evidence" value="ECO:0007669"/>
    <property type="project" value="InterPro"/>
</dbReference>
<dbReference type="GO" id="GO:0003934">
    <property type="term" value="F:GTP cyclohydrolase I activity"/>
    <property type="evidence" value="ECO:0007669"/>
    <property type="project" value="UniProtKB-EC"/>
</dbReference>
<evidence type="ECO:0000313" key="8">
    <source>
        <dbReference type="EMBL" id="SMO52648.1"/>
    </source>
</evidence>
<dbReference type="InterPro" id="IPR020602">
    <property type="entry name" value="GTP_CycHdrlase_I_dom"/>
</dbReference>
<dbReference type="Gene3D" id="3.30.1130.10">
    <property type="match status" value="1"/>
</dbReference>
<keyword evidence="9" id="KW-1185">Reference proteome</keyword>
<gene>
    <name evidence="8" type="ORF">SAMN06265379_102263</name>
</gene>
<dbReference type="GO" id="GO:0006729">
    <property type="term" value="P:tetrahydrobiopterin biosynthetic process"/>
    <property type="evidence" value="ECO:0007669"/>
    <property type="project" value="TreeGrafter"/>
</dbReference>
<dbReference type="EC" id="3.5.4.16" evidence="3"/>
<evidence type="ECO:0000256" key="2">
    <source>
        <dbReference type="ARBA" id="ARBA00005080"/>
    </source>
</evidence>
<dbReference type="SUPFAM" id="SSF55620">
    <property type="entry name" value="Tetrahydrobiopterin biosynthesis enzymes-like"/>
    <property type="match status" value="1"/>
</dbReference>
<dbReference type="Proteomes" id="UP000319040">
    <property type="component" value="Unassembled WGS sequence"/>
</dbReference>
<evidence type="ECO:0000256" key="3">
    <source>
        <dbReference type="ARBA" id="ARBA00012715"/>
    </source>
</evidence>
<evidence type="ECO:0000256" key="1">
    <source>
        <dbReference type="ARBA" id="ARBA00001052"/>
    </source>
</evidence>
<sequence>MKEQLIKTTSQPTSSRISGGNKIKKEVEGKFDYLKEFVEERFQKKFPQKDFLSAWMEYNHLRDFKISDNVEDVGGISEEGHYIMRTITEYFISQAFKAMKIDMDDPNVGGEKGTPYRLAKMYCGNDLSDDTELLSGRWSHKPLMTSFPNEQGQKYPITKRVDIVSVCSHHTAPFSTLFRDGSFAVISYIPGKKILGISKLQRIVDWVARRGHLQENLTKMIYDEVCQAAETSSVYVKLSGLVHTCESLRGTQSNEGEFTSEFYGGEFGNYEMRREVSGG</sequence>
<evidence type="ECO:0000313" key="9">
    <source>
        <dbReference type="Proteomes" id="UP000319040"/>
    </source>
</evidence>
<name>A0A521BZU4_SACCC</name>
<dbReference type="GO" id="GO:0008270">
    <property type="term" value="F:zinc ion binding"/>
    <property type="evidence" value="ECO:0007669"/>
    <property type="project" value="TreeGrafter"/>
</dbReference>
<dbReference type="Pfam" id="PF01227">
    <property type="entry name" value="GTP_cyclohydroI"/>
    <property type="match status" value="1"/>
</dbReference>
<dbReference type="GO" id="GO:0005737">
    <property type="term" value="C:cytoplasm"/>
    <property type="evidence" value="ECO:0007669"/>
    <property type="project" value="TreeGrafter"/>
</dbReference>
<reference evidence="8 9" key="1">
    <citation type="submission" date="2017-05" db="EMBL/GenBank/DDBJ databases">
        <authorList>
            <person name="Varghese N."/>
            <person name="Submissions S."/>
        </authorList>
    </citation>
    <scope>NUCLEOTIDE SEQUENCE [LARGE SCALE GENOMIC DNA]</scope>
    <source>
        <strain evidence="8 9">DSM 27040</strain>
    </source>
</reference>
<dbReference type="AlphaFoldDB" id="A0A521BZU4"/>
<dbReference type="GO" id="GO:0005525">
    <property type="term" value="F:GTP binding"/>
    <property type="evidence" value="ECO:0007669"/>
    <property type="project" value="TreeGrafter"/>
</dbReference>
<dbReference type="PANTHER" id="PTHR11109">
    <property type="entry name" value="GTP CYCLOHYDROLASE I"/>
    <property type="match status" value="1"/>
</dbReference>
<dbReference type="GO" id="GO:0006730">
    <property type="term" value="P:one-carbon metabolic process"/>
    <property type="evidence" value="ECO:0007669"/>
    <property type="project" value="UniProtKB-KW"/>
</dbReference>
<comment type="catalytic activity">
    <reaction evidence="1">
        <text>GTP + H2O = 7,8-dihydroneopterin 3'-triphosphate + formate + H(+)</text>
        <dbReference type="Rhea" id="RHEA:17473"/>
        <dbReference type="ChEBI" id="CHEBI:15377"/>
        <dbReference type="ChEBI" id="CHEBI:15378"/>
        <dbReference type="ChEBI" id="CHEBI:15740"/>
        <dbReference type="ChEBI" id="CHEBI:37565"/>
        <dbReference type="ChEBI" id="CHEBI:58462"/>
        <dbReference type="EC" id="3.5.4.16"/>
    </reaction>
</comment>
<dbReference type="InterPro" id="IPR043133">
    <property type="entry name" value="GTP-CH-I_C/QueF"/>
</dbReference>
<evidence type="ECO:0000256" key="5">
    <source>
        <dbReference type="ARBA" id="ARBA00022801"/>
    </source>
</evidence>
<dbReference type="OrthoDB" id="9801207at2"/>
<feature type="domain" description="GTP cyclohydrolase I" evidence="7">
    <location>
        <begin position="103"/>
        <end position="275"/>
    </location>
</feature>
<protein>
    <recommendedName>
        <fullName evidence="3">GTP cyclohydrolase I</fullName>
        <ecNumber evidence="3">3.5.4.16</ecNumber>
    </recommendedName>
</protein>
<keyword evidence="5 8" id="KW-0378">Hydrolase</keyword>
<dbReference type="UniPathway" id="UPA00848">
    <property type="reaction ID" value="UER00151"/>
</dbReference>
<keyword evidence="4" id="KW-0554">One-carbon metabolism</keyword>
<dbReference type="PANTHER" id="PTHR11109:SF7">
    <property type="entry name" value="GTP CYCLOHYDROLASE 1"/>
    <property type="match status" value="1"/>
</dbReference>
<evidence type="ECO:0000259" key="7">
    <source>
        <dbReference type="Pfam" id="PF01227"/>
    </source>
</evidence>